<dbReference type="EMBL" id="CAJNIZ010046634">
    <property type="protein sequence ID" value="CAE7752754.1"/>
    <property type="molecule type" value="Genomic_DNA"/>
</dbReference>
<proteinExistence type="predicted"/>
<dbReference type="InterPro" id="IPR004839">
    <property type="entry name" value="Aminotransferase_I/II_large"/>
</dbReference>
<keyword evidence="3" id="KW-1185">Reference proteome</keyword>
<name>A0A812XTE4_SYMPI</name>
<evidence type="ECO:0000259" key="1">
    <source>
        <dbReference type="Pfam" id="PF00155"/>
    </source>
</evidence>
<dbReference type="InterPro" id="IPR015421">
    <property type="entry name" value="PyrdxlP-dep_Trfase_major"/>
</dbReference>
<sequence length="75" mass="8273">MQYAAISKFHGTEDTILFPSCFDANAGLFEACLGPEDAVISDAPCRHGLTFRASPCWICEEQPQKSIWSPPNLEL</sequence>
<accession>A0A812XTE4</accession>
<protein>
    <submittedName>
        <fullName evidence="2">GCAT protein</fullName>
    </submittedName>
</protein>
<evidence type="ECO:0000313" key="3">
    <source>
        <dbReference type="Proteomes" id="UP000649617"/>
    </source>
</evidence>
<gene>
    <name evidence="2" type="primary">GCAT</name>
    <name evidence="2" type="ORF">SPIL2461_LOCUS21818</name>
</gene>
<dbReference type="Gene3D" id="3.40.640.10">
    <property type="entry name" value="Type I PLP-dependent aspartate aminotransferase-like (Major domain)"/>
    <property type="match status" value="1"/>
</dbReference>
<dbReference type="Proteomes" id="UP000649617">
    <property type="component" value="Unassembled WGS sequence"/>
</dbReference>
<dbReference type="AlphaFoldDB" id="A0A812XTE4"/>
<dbReference type="Pfam" id="PF00155">
    <property type="entry name" value="Aminotran_1_2"/>
    <property type="match status" value="1"/>
</dbReference>
<dbReference type="GO" id="GO:0030170">
    <property type="term" value="F:pyridoxal phosphate binding"/>
    <property type="evidence" value="ECO:0007669"/>
    <property type="project" value="InterPro"/>
</dbReference>
<dbReference type="OrthoDB" id="10263824at2759"/>
<organism evidence="2 3">
    <name type="scientific">Symbiodinium pilosum</name>
    <name type="common">Dinoflagellate</name>
    <dbReference type="NCBI Taxonomy" id="2952"/>
    <lineage>
        <taxon>Eukaryota</taxon>
        <taxon>Sar</taxon>
        <taxon>Alveolata</taxon>
        <taxon>Dinophyceae</taxon>
        <taxon>Suessiales</taxon>
        <taxon>Symbiodiniaceae</taxon>
        <taxon>Symbiodinium</taxon>
    </lineage>
</organism>
<dbReference type="InterPro" id="IPR015424">
    <property type="entry name" value="PyrdxlP-dep_Trfase"/>
</dbReference>
<reference evidence="2" key="1">
    <citation type="submission" date="2021-02" db="EMBL/GenBank/DDBJ databases">
        <authorList>
            <person name="Dougan E. K."/>
            <person name="Rhodes N."/>
            <person name="Thang M."/>
            <person name="Chan C."/>
        </authorList>
    </citation>
    <scope>NUCLEOTIDE SEQUENCE</scope>
</reference>
<comment type="caution">
    <text evidence="2">The sequence shown here is derived from an EMBL/GenBank/DDBJ whole genome shotgun (WGS) entry which is preliminary data.</text>
</comment>
<evidence type="ECO:0000313" key="2">
    <source>
        <dbReference type="EMBL" id="CAE7752754.1"/>
    </source>
</evidence>
<dbReference type="SUPFAM" id="SSF53383">
    <property type="entry name" value="PLP-dependent transferases"/>
    <property type="match status" value="1"/>
</dbReference>
<feature type="domain" description="Aminotransferase class I/classII large" evidence="1">
    <location>
        <begin position="5"/>
        <end position="44"/>
    </location>
</feature>